<name>A0A127FDL0_STEDE</name>
<dbReference type="STRING" id="465721.ACG33_15315"/>
<gene>
    <name evidence="2" type="ORF">ACG33_15315</name>
</gene>
<protein>
    <submittedName>
        <fullName evidence="2">Putative membrane protein</fullName>
    </submittedName>
</protein>
<evidence type="ECO:0000256" key="1">
    <source>
        <dbReference type="SAM" id="Phobius"/>
    </source>
</evidence>
<dbReference type="InterPro" id="IPR019253">
    <property type="entry name" value="DUF2244_TM"/>
</dbReference>
<keyword evidence="1" id="KW-0472">Membrane</keyword>
<keyword evidence="1" id="KW-0812">Transmembrane</keyword>
<feature type="transmembrane region" description="Helical" evidence="1">
    <location>
        <begin position="39"/>
        <end position="58"/>
    </location>
</feature>
<dbReference type="Pfam" id="PF10003">
    <property type="entry name" value="DUF2244"/>
    <property type="match status" value="1"/>
</dbReference>
<sequence length="177" mass="19172">MNIDLELANDSSAGLQAAAAVDGSRIIELRPRCALTPRTACICLLTVALPTFTVAGIYTLQGFWPILGFAALEIGLLGWALCHSMLAGKRGETITVTADSVTIARHTAGGRQISVFLRHWTRVRLKAPLSTLHPSRLTLESQGRVCEVGRFLTEDDRRILAARLQRLVGSVNQSPTI</sequence>
<organism evidence="2 3">
    <name type="scientific">Steroidobacter denitrificans</name>
    <dbReference type="NCBI Taxonomy" id="465721"/>
    <lineage>
        <taxon>Bacteria</taxon>
        <taxon>Pseudomonadati</taxon>
        <taxon>Pseudomonadota</taxon>
        <taxon>Gammaproteobacteria</taxon>
        <taxon>Steroidobacterales</taxon>
        <taxon>Steroidobacteraceae</taxon>
        <taxon>Steroidobacter</taxon>
    </lineage>
</organism>
<dbReference type="RefSeq" id="WP_066922510.1">
    <property type="nucleotide sequence ID" value="NZ_CP011971.1"/>
</dbReference>
<keyword evidence="1" id="KW-1133">Transmembrane helix</keyword>
<feature type="transmembrane region" description="Helical" evidence="1">
    <location>
        <begin position="64"/>
        <end position="82"/>
    </location>
</feature>
<dbReference type="EMBL" id="CP011971">
    <property type="protein sequence ID" value="AMN48442.1"/>
    <property type="molecule type" value="Genomic_DNA"/>
</dbReference>
<dbReference type="OrthoDB" id="7062615at2"/>
<dbReference type="KEGG" id="sdf:ACG33_15315"/>
<evidence type="ECO:0000313" key="2">
    <source>
        <dbReference type="EMBL" id="AMN48442.1"/>
    </source>
</evidence>
<keyword evidence="3" id="KW-1185">Reference proteome</keyword>
<dbReference type="Proteomes" id="UP000070250">
    <property type="component" value="Chromosome"/>
</dbReference>
<evidence type="ECO:0000313" key="3">
    <source>
        <dbReference type="Proteomes" id="UP000070250"/>
    </source>
</evidence>
<dbReference type="AlphaFoldDB" id="A0A127FDL0"/>
<reference evidence="2 3" key="1">
    <citation type="submission" date="2015-06" db="EMBL/GenBank/DDBJ databases">
        <title>A Comprehensive Approach to Explore the Metabolic and Phylogenetic Diversity of Bacterial Steroid Degradation in the Environment: Testosterone as an Example.</title>
        <authorList>
            <person name="Yang F.-C."/>
            <person name="Chen Y.-L."/>
            <person name="Yu C.-P."/>
            <person name="Tang S.-L."/>
            <person name="Wang P.-H."/>
            <person name="Ismail W."/>
            <person name="Wang C.-H."/>
            <person name="Yang C.-Y."/>
            <person name="Chiang Y.-R."/>
        </authorList>
    </citation>
    <scope>NUCLEOTIDE SEQUENCE [LARGE SCALE GENOMIC DNA]</scope>
    <source>
        <strain evidence="2 3">DSM 18526</strain>
    </source>
</reference>
<proteinExistence type="predicted"/>
<accession>A0A127FDL0</accession>